<dbReference type="STRING" id="145854.GA0074692_4027"/>
<evidence type="ECO:0000313" key="2">
    <source>
        <dbReference type="Proteomes" id="UP000198959"/>
    </source>
</evidence>
<proteinExistence type="predicted"/>
<protein>
    <submittedName>
        <fullName evidence="1">Uncharacterized protein</fullName>
    </submittedName>
</protein>
<dbReference type="EMBL" id="FMHW01000002">
    <property type="protein sequence ID" value="SCL35187.1"/>
    <property type="molecule type" value="Genomic_DNA"/>
</dbReference>
<sequence length="221" mass="23628">MATPMAASKVAPAGLARTEHYGFAMSVDLEASLPTPIPLAAVMTTARGTLAELLGVDTTPELSVIVDRRYEQGRRMTVGRQLGEAELLSATIGHPIDPDPDGSPGSIHYEIDISGSNDGLWLMVIDHEPEAGGEVEAVFSPYRTCVSVVVATAMALAVADLAGGEFIDEQIQMLRPGHTDPRHVVTATRLPPGQDGFATGCERYLRQFPHLDGWPRDVSMP</sequence>
<dbReference type="Proteomes" id="UP000198959">
    <property type="component" value="Unassembled WGS sequence"/>
</dbReference>
<accession>A0A1C6T0G2</accession>
<reference evidence="2" key="1">
    <citation type="submission" date="2016-06" db="EMBL/GenBank/DDBJ databases">
        <authorList>
            <person name="Varghese N."/>
            <person name="Submissions Spin"/>
        </authorList>
    </citation>
    <scope>NUCLEOTIDE SEQUENCE [LARGE SCALE GENOMIC DNA]</scope>
    <source>
        <strain evidence="2">DSM 43817</strain>
    </source>
</reference>
<dbReference type="AlphaFoldDB" id="A0A1C6T0G2"/>
<evidence type="ECO:0000313" key="1">
    <source>
        <dbReference type="EMBL" id="SCL35187.1"/>
    </source>
</evidence>
<organism evidence="1 2">
    <name type="scientific">Micromonospora pallida</name>
    <dbReference type="NCBI Taxonomy" id="145854"/>
    <lineage>
        <taxon>Bacteria</taxon>
        <taxon>Bacillati</taxon>
        <taxon>Actinomycetota</taxon>
        <taxon>Actinomycetes</taxon>
        <taxon>Micromonosporales</taxon>
        <taxon>Micromonosporaceae</taxon>
        <taxon>Micromonospora</taxon>
    </lineage>
</organism>
<name>A0A1C6T0G2_9ACTN</name>
<gene>
    <name evidence="1" type="ORF">GA0074692_4027</name>
</gene>
<keyword evidence="2" id="KW-1185">Reference proteome</keyword>